<protein>
    <submittedName>
        <fullName evidence="3">Uncharacterized protein</fullName>
    </submittedName>
</protein>
<gene>
    <name evidence="3" type="primary">A02p015550.1_BraROA</name>
    <name evidence="3" type="ORF">IGI04_005541</name>
</gene>
<feature type="coiled-coil region" evidence="1">
    <location>
        <begin position="611"/>
        <end position="690"/>
    </location>
</feature>
<reference evidence="3 4" key="1">
    <citation type="submission" date="2021-03" db="EMBL/GenBank/DDBJ databases">
        <authorList>
            <person name="King G.J."/>
            <person name="Bancroft I."/>
            <person name="Baten A."/>
            <person name="Bloomfield J."/>
            <person name="Borpatragohain P."/>
            <person name="He Z."/>
            <person name="Irish N."/>
            <person name="Irwin J."/>
            <person name="Liu K."/>
            <person name="Mauleon R.P."/>
            <person name="Moore J."/>
            <person name="Morris R."/>
            <person name="Ostergaard L."/>
            <person name="Wang B."/>
            <person name="Wells R."/>
        </authorList>
    </citation>
    <scope>NUCLEOTIDE SEQUENCE [LARGE SCALE GENOMIC DNA]</scope>
    <source>
        <strain evidence="3">R-o-18</strain>
        <tissue evidence="3">Leaf</tissue>
    </source>
</reference>
<keyword evidence="1" id="KW-0175">Coiled coil</keyword>
<accession>A0ABQ7NE98</accession>
<evidence type="ECO:0000256" key="1">
    <source>
        <dbReference type="SAM" id="Coils"/>
    </source>
</evidence>
<keyword evidence="4" id="KW-1185">Reference proteome</keyword>
<organism evidence="3 4">
    <name type="scientific">Brassica rapa subsp. trilocularis</name>
    <dbReference type="NCBI Taxonomy" id="1813537"/>
    <lineage>
        <taxon>Eukaryota</taxon>
        <taxon>Viridiplantae</taxon>
        <taxon>Streptophyta</taxon>
        <taxon>Embryophyta</taxon>
        <taxon>Tracheophyta</taxon>
        <taxon>Spermatophyta</taxon>
        <taxon>Magnoliopsida</taxon>
        <taxon>eudicotyledons</taxon>
        <taxon>Gunneridae</taxon>
        <taxon>Pentapetalae</taxon>
        <taxon>rosids</taxon>
        <taxon>malvids</taxon>
        <taxon>Brassicales</taxon>
        <taxon>Brassicaceae</taxon>
        <taxon>Brassiceae</taxon>
        <taxon>Brassica</taxon>
    </lineage>
</organism>
<dbReference type="Proteomes" id="UP000823674">
    <property type="component" value="Chromosome A02"/>
</dbReference>
<feature type="region of interest" description="Disordered" evidence="2">
    <location>
        <begin position="35"/>
        <end position="66"/>
    </location>
</feature>
<evidence type="ECO:0000313" key="4">
    <source>
        <dbReference type="Proteomes" id="UP000823674"/>
    </source>
</evidence>
<comment type="caution">
    <text evidence="3">The sequence shown here is derived from an EMBL/GenBank/DDBJ whole genome shotgun (WGS) entry which is preliminary data.</text>
</comment>
<feature type="coiled-coil region" evidence="1">
    <location>
        <begin position="488"/>
        <end position="578"/>
    </location>
</feature>
<evidence type="ECO:0000256" key="2">
    <source>
        <dbReference type="SAM" id="MobiDB-lite"/>
    </source>
</evidence>
<proteinExistence type="predicted"/>
<dbReference type="EMBL" id="JADBGQ010000002">
    <property type="protein sequence ID" value="KAG5409222.1"/>
    <property type="molecule type" value="Genomic_DNA"/>
</dbReference>
<feature type="coiled-coil region" evidence="1">
    <location>
        <begin position="403"/>
        <end position="460"/>
    </location>
</feature>
<sequence>MKSPAKIGESRILGNISTSSIRNLLPRSIYAKQKSIQSQSFRSNDENAPPCDPNAVTPHNDLQLKNKSPQKVFPSALPEEHTQILKVGPNTYSEDKDDTVPKSPSKFEGRSVLATRSNSMDNEIIEEDDELGDQIRELKEELIRTKSDGYKPDGSKSGGYFARESLSQLRMSINKSLVMSSDNKEEDDCDDDDDVMELNKHVEKYCDADDLRDSVQSSFASASCCEAESMSGDEICSEDVEIHKECAFSESVGSGISISLPHQTRVLEEPILSESPKLRNFRKSVAASTKFQASARNVTESSNKKSLNPTDSLAASLQRGLQIIDTHQRSSLSNRSSVSFSFGHLSLKPCDEAEILSASVKSLQEDRPKEGGSSILLCLSCRQKLDQEAEGGCTDEKHLKNICAEQATKIEQLTCLLDQYKNNTIQEPSKLMNTNDGGDKTNQLSEKEALLKEIAELKSKLQPTKSTENLRSSLLLRSFQMRKSTDLTRNTENNSDGLEEERERWTEMESEWISLTDDLRLDIDNHRRHAEDLEIELRKEKTASEELNDALGRAMLGHSRFIEQYTELQENYDELVERHNVTVAGIVDVKKAAAKAAVKGRHGKSFAKAFSAELTAIRAEKEKEREFLKKENKGLKIQLRDTAEAVQAAGELLIRLREAEQYVQSSEERFSLLEEENAKLKMQMEKLKSKHKTEMSTMKQYLAESKLPGSALQPWFTGNEEHLSEDRNGLVKESEEHESEHRTGVVSYDDYADDQAWRAEFGAIYQDHQQDPSWPLTLEWLGAALDLLLVSLTVKLFELFTTTETSNHKPQDVTYTIDATRGLVYLSGRASPEIVLRIRKAKKHAKLIHMDYGHVIPPPYNPPNPYEAVPITYNCQNTWPPSPYQSPMYQPTAPPSPMTQYMYYRQDPNIQQPHPMAFPYNYYPYYVPEVLQSPPPYIPTRDGVTSEQQCRIL</sequence>
<name>A0ABQ7NE98_BRACM</name>
<evidence type="ECO:0000313" key="3">
    <source>
        <dbReference type="EMBL" id="KAG5409222.1"/>
    </source>
</evidence>